<accession>A0A9W9EV33</accession>
<dbReference type="Proteomes" id="UP001149165">
    <property type="component" value="Unassembled WGS sequence"/>
</dbReference>
<name>A0A9W9EV33_9EURO</name>
<sequence>MEYVEEHLFKAKGKVPKHLLSLSSQSLIGPKKQLKAWVLESTMKLPWFVTSVCTCGGAINAEADIFAFGSMLFEIETGKVPYSEVEDILERGDLMRTVERLLSENKFPMFCEDAGSKVLGPSIISGCWCGDFGFMASVLEDILYNTCAVQVFIEKYTSLS</sequence>
<evidence type="ECO:0000313" key="2">
    <source>
        <dbReference type="Proteomes" id="UP001149165"/>
    </source>
</evidence>
<keyword evidence="2" id="KW-1185">Reference proteome</keyword>
<comment type="caution">
    <text evidence="1">The sequence shown here is derived from an EMBL/GenBank/DDBJ whole genome shotgun (WGS) entry which is preliminary data.</text>
</comment>
<dbReference type="AlphaFoldDB" id="A0A9W9EV33"/>
<gene>
    <name evidence="1" type="ORF">N7456_012179</name>
</gene>
<reference evidence="1" key="1">
    <citation type="submission" date="2022-11" db="EMBL/GenBank/DDBJ databases">
        <authorList>
            <person name="Petersen C."/>
        </authorList>
    </citation>
    <scope>NUCLEOTIDE SEQUENCE</scope>
    <source>
        <strain evidence="1">IBT 30069</strain>
    </source>
</reference>
<dbReference type="InterPro" id="IPR011009">
    <property type="entry name" value="Kinase-like_dom_sf"/>
</dbReference>
<dbReference type="OrthoDB" id="1668230at2759"/>
<evidence type="ECO:0008006" key="3">
    <source>
        <dbReference type="Google" id="ProtNLM"/>
    </source>
</evidence>
<proteinExistence type="predicted"/>
<dbReference type="EMBL" id="JAPQKH010000007">
    <property type="protein sequence ID" value="KAJ5088563.1"/>
    <property type="molecule type" value="Genomic_DNA"/>
</dbReference>
<reference evidence="1" key="2">
    <citation type="journal article" date="2023" name="IMA Fungus">
        <title>Comparative genomic study of the Penicillium genus elucidates a diverse pangenome and 15 lateral gene transfer events.</title>
        <authorList>
            <person name="Petersen C."/>
            <person name="Sorensen T."/>
            <person name="Nielsen M.R."/>
            <person name="Sondergaard T.E."/>
            <person name="Sorensen J.L."/>
            <person name="Fitzpatrick D.A."/>
            <person name="Frisvad J.C."/>
            <person name="Nielsen K.L."/>
        </authorList>
    </citation>
    <scope>NUCLEOTIDE SEQUENCE</scope>
    <source>
        <strain evidence="1">IBT 30069</strain>
    </source>
</reference>
<dbReference type="Gene3D" id="1.10.510.10">
    <property type="entry name" value="Transferase(Phosphotransferase) domain 1"/>
    <property type="match status" value="1"/>
</dbReference>
<protein>
    <recommendedName>
        <fullName evidence="3">Protein kinase domain-containing protein</fullName>
    </recommendedName>
</protein>
<dbReference type="SUPFAM" id="SSF56112">
    <property type="entry name" value="Protein kinase-like (PK-like)"/>
    <property type="match status" value="1"/>
</dbReference>
<organism evidence="1 2">
    <name type="scientific">Penicillium angulare</name>
    <dbReference type="NCBI Taxonomy" id="116970"/>
    <lineage>
        <taxon>Eukaryota</taxon>
        <taxon>Fungi</taxon>
        <taxon>Dikarya</taxon>
        <taxon>Ascomycota</taxon>
        <taxon>Pezizomycotina</taxon>
        <taxon>Eurotiomycetes</taxon>
        <taxon>Eurotiomycetidae</taxon>
        <taxon>Eurotiales</taxon>
        <taxon>Aspergillaceae</taxon>
        <taxon>Penicillium</taxon>
    </lineage>
</organism>
<evidence type="ECO:0000313" key="1">
    <source>
        <dbReference type="EMBL" id="KAJ5088563.1"/>
    </source>
</evidence>